<gene>
    <name evidence="12" type="ORF">HWQ56_12360</name>
</gene>
<dbReference type="AlphaFoldDB" id="A0A7D5H5H1"/>
<keyword evidence="9" id="KW-0460">Magnesium</keyword>
<dbReference type="Pfam" id="PF21315">
    <property type="entry name" value="FAN1_HTH"/>
    <property type="match status" value="1"/>
</dbReference>
<evidence type="ECO:0000256" key="8">
    <source>
        <dbReference type="ARBA" id="ARBA00022801"/>
    </source>
</evidence>
<dbReference type="KEGG" id="pez:HWQ56_12360"/>
<evidence type="ECO:0000256" key="1">
    <source>
        <dbReference type="ARBA" id="ARBA00000983"/>
    </source>
</evidence>
<comment type="cofactor">
    <cofactor evidence="3">
        <name>Mg(2+)</name>
        <dbReference type="ChEBI" id="CHEBI:18420"/>
    </cofactor>
</comment>
<reference evidence="12 13" key="1">
    <citation type="submission" date="2020-06" db="EMBL/GenBank/DDBJ databases">
        <title>Pseudomonas eucalypticola sp. nov., an endophyte of Eucalyptus dunnii leaves with biocontrol ability of eucalyptus leaf blight.</title>
        <authorList>
            <person name="Liu Y."/>
            <person name="Song Z."/>
            <person name="Zeng H."/>
            <person name="Lu M."/>
            <person name="Wang X."/>
            <person name="Lian X."/>
            <person name="Zhang Q."/>
        </authorList>
    </citation>
    <scope>NUCLEOTIDE SEQUENCE [LARGE SCALE GENOMIC DNA]</scope>
    <source>
        <strain evidence="12 13">NP-1</strain>
    </source>
</reference>
<dbReference type="Proteomes" id="UP000509568">
    <property type="component" value="Chromosome"/>
</dbReference>
<feature type="domain" description="VRR-NUC" evidence="11">
    <location>
        <begin position="427"/>
        <end position="541"/>
    </location>
</feature>
<dbReference type="InterPro" id="IPR040603">
    <property type="entry name" value="FAN1_SAP_bact"/>
</dbReference>
<accession>A0A7D5H5H1</accession>
<organism evidence="12 13">
    <name type="scientific">Pseudomonas eucalypticola</name>
    <dbReference type="NCBI Taxonomy" id="2599595"/>
    <lineage>
        <taxon>Bacteria</taxon>
        <taxon>Pseudomonadati</taxon>
        <taxon>Pseudomonadota</taxon>
        <taxon>Gammaproteobacteria</taxon>
        <taxon>Pseudomonadales</taxon>
        <taxon>Pseudomonadaceae</taxon>
        <taxon>Pseudomonas</taxon>
    </lineage>
</organism>
<keyword evidence="13" id="KW-1185">Reference proteome</keyword>
<evidence type="ECO:0000256" key="10">
    <source>
        <dbReference type="ARBA" id="ARBA00023211"/>
    </source>
</evidence>
<dbReference type="GO" id="GO:0036297">
    <property type="term" value="P:interstrand cross-link repair"/>
    <property type="evidence" value="ECO:0007669"/>
    <property type="project" value="InterPro"/>
</dbReference>
<keyword evidence="7" id="KW-0479">Metal-binding</keyword>
<evidence type="ECO:0000259" key="11">
    <source>
        <dbReference type="SMART" id="SM00990"/>
    </source>
</evidence>
<evidence type="ECO:0000256" key="4">
    <source>
        <dbReference type="ARBA" id="ARBA00005533"/>
    </source>
</evidence>
<comment type="similarity">
    <text evidence="4">Belongs to the FAN1 family.</text>
</comment>
<dbReference type="InterPro" id="IPR011856">
    <property type="entry name" value="tRNA_endonuc-like_dom_sf"/>
</dbReference>
<dbReference type="GO" id="GO:0046872">
    <property type="term" value="F:metal ion binding"/>
    <property type="evidence" value="ECO:0007669"/>
    <property type="project" value="UniProtKB-KW"/>
</dbReference>
<dbReference type="InterPro" id="IPR049125">
    <property type="entry name" value="FAN1-like_WH"/>
</dbReference>
<dbReference type="SMART" id="SM00990">
    <property type="entry name" value="VRR_NUC"/>
    <property type="match status" value="1"/>
</dbReference>
<dbReference type="GO" id="GO:0004528">
    <property type="term" value="F:phosphodiesterase I activity"/>
    <property type="evidence" value="ECO:0007669"/>
    <property type="project" value="UniProtKB-EC"/>
</dbReference>
<evidence type="ECO:0000256" key="9">
    <source>
        <dbReference type="ARBA" id="ARBA00022842"/>
    </source>
</evidence>
<dbReference type="EMBL" id="CP056030">
    <property type="protein sequence ID" value="QKZ04529.1"/>
    <property type="molecule type" value="Genomic_DNA"/>
</dbReference>
<comment type="cofactor">
    <cofactor evidence="2">
        <name>Mn(2+)</name>
        <dbReference type="ChEBI" id="CHEBI:29035"/>
    </cofactor>
</comment>
<keyword evidence="6" id="KW-0540">Nuclease</keyword>
<name>A0A7D5H5H1_9PSED</name>
<dbReference type="Gene3D" id="3.40.1350.10">
    <property type="match status" value="1"/>
</dbReference>
<evidence type="ECO:0000313" key="12">
    <source>
        <dbReference type="EMBL" id="QKZ04529.1"/>
    </source>
</evidence>
<keyword evidence="8" id="KW-0378">Hydrolase</keyword>
<dbReference type="RefSeq" id="WP_176570658.1">
    <property type="nucleotide sequence ID" value="NZ_CP056030.1"/>
</dbReference>
<proteinExistence type="inferred from homology"/>
<keyword evidence="10" id="KW-0464">Manganese</keyword>
<dbReference type="Pfam" id="PF08774">
    <property type="entry name" value="VRR_NUC"/>
    <property type="match status" value="1"/>
</dbReference>
<evidence type="ECO:0000313" key="13">
    <source>
        <dbReference type="Proteomes" id="UP000509568"/>
    </source>
</evidence>
<sequence>MTPSNLDDPFYYLINFQRVLDWLTQRYADVLDADEVRFINGFAAVPRESQALLVRMVMRKGPLYRASKLNYAEIGPAAQAVVPLLAHGWVDSQMPLSLAQLFDVLQKAELLALFKGRAALRKDQLLALWQESAPEPQPFAHWCPDLDDGVYSLPVRPLCDRLRLLFFGNLRQDWSEFVLADLGVYRYEQVELHPASRGLQSRADIDFCVALQACRQALEEGSELAPLLQQLGGLASTNPWLVGRRERLLFAIGQQCERQGLWQEALGIYGQCRYPGARARRIRVLERSEQYPAALALAETAAQAPESAAEAQQLPRMLPRLRRKLGLPAQPRAKKPVVNEWQLALAPEPGVSVELRVALHLDQAEAPVHYVENSLMNSLFGLLCWPAVFAAVPGAFFHPFQSGPADLHQADFRQRRAEQFQACLAQLHDGRYQDSIRACYREKWGLQSPFVHWQALSEPLLELALHCLPAEHLHHCFERLLQDIAANRAGMPDLIQFWPRERRYQMIEVKGPGDRLQDNQLRWLEFCARHSMPVQVCYVQWAPS</sequence>
<evidence type="ECO:0000256" key="3">
    <source>
        <dbReference type="ARBA" id="ARBA00001946"/>
    </source>
</evidence>
<dbReference type="EC" id="3.1.4.1" evidence="5"/>
<dbReference type="FunFam" id="3.40.1350.10:FF:000024">
    <property type="entry name" value="Fanconi-associated nuclease"/>
    <property type="match status" value="1"/>
</dbReference>
<evidence type="ECO:0000256" key="2">
    <source>
        <dbReference type="ARBA" id="ARBA00001936"/>
    </source>
</evidence>
<comment type="catalytic activity">
    <reaction evidence="1">
        <text>Hydrolytically removes 5'-nucleotides successively from the 3'-hydroxy termini of 3'-hydroxy-terminated oligonucleotides.</text>
        <dbReference type="EC" id="3.1.4.1"/>
    </reaction>
</comment>
<dbReference type="InterPro" id="IPR033315">
    <property type="entry name" value="Fan1-like"/>
</dbReference>
<evidence type="ECO:0000256" key="7">
    <source>
        <dbReference type="ARBA" id="ARBA00022723"/>
    </source>
</evidence>
<dbReference type="PANTHER" id="PTHR15749:SF4">
    <property type="entry name" value="FANCONI-ASSOCIATED NUCLEASE 1"/>
    <property type="match status" value="1"/>
</dbReference>
<dbReference type="PANTHER" id="PTHR15749">
    <property type="entry name" value="FANCONI-ASSOCIATED NUCLEASE 1"/>
    <property type="match status" value="1"/>
</dbReference>
<evidence type="ECO:0000256" key="6">
    <source>
        <dbReference type="ARBA" id="ARBA00022722"/>
    </source>
</evidence>
<dbReference type="GO" id="GO:0003676">
    <property type="term" value="F:nucleic acid binding"/>
    <property type="evidence" value="ECO:0007669"/>
    <property type="project" value="InterPro"/>
</dbReference>
<evidence type="ECO:0000256" key="5">
    <source>
        <dbReference type="ARBA" id="ARBA00012029"/>
    </source>
</evidence>
<dbReference type="InterPro" id="IPR014883">
    <property type="entry name" value="VRR_NUC"/>
</dbReference>
<protein>
    <recommendedName>
        <fullName evidence="5">phosphodiesterase I</fullName>
        <ecNumber evidence="5">3.1.4.1</ecNumber>
    </recommendedName>
</protein>
<dbReference type="Pfam" id="PF18081">
    <property type="entry name" value="FANC_SAP"/>
    <property type="match status" value="1"/>
</dbReference>